<dbReference type="PROSITE" id="PS51318">
    <property type="entry name" value="TAT"/>
    <property type="match status" value="1"/>
</dbReference>
<gene>
    <name evidence="3" type="ORF">GCM10010324_09160</name>
</gene>
<dbReference type="Gene3D" id="3.20.20.190">
    <property type="entry name" value="Phosphatidylinositol (PI) phosphodiesterase"/>
    <property type="match status" value="1"/>
</dbReference>
<dbReference type="CDD" id="cd08577">
    <property type="entry name" value="PI-PLCc_GDPD_SF_unchar3"/>
    <property type="match status" value="1"/>
</dbReference>
<keyword evidence="4" id="KW-1185">Reference proteome</keyword>
<evidence type="ECO:0000313" key="4">
    <source>
        <dbReference type="Proteomes" id="UP000659223"/>
    </source>
</evidence>
<dbReference type="SUPFAM" id="SSF51695">
    <property type="entry name" value="PLC-like phosphodiesterases"/>
    <property type="match status" value="1"/>
</dbReference>
<dbReference type="Pfam" id="PF13653">
    <property type="entry name" value="GDPD_2"/>
    <property type="match status" value="1"/>
</dbReference>
<dbReference type="Proteomes" id="UP000659223">
    <property type="component" value="Unassembled WGS sequence"/>
</dbReference>
<reference evidence="4" key="1">
    <citation type="journal article" date="2019" name="Int. J. Syst. Evol. Microbiol.">
        <title>The Global Catalogue of Microorganisms (GCM) 10K type strain sequencing project: providing services to taxonomists for standard genome sequencing and annotation.</title>
        <authorList>
            <consortium name="The Broad Institute Genomics Platform"/>
            <consortium name="The Broad Institute Genome Sequencing Center for Infectious Disease"/>
            <person name="Wu L."/>
            <person name="Ma J."/>
        </authorList>
    </citation>
    <scope>NUCLEOTIDE SEQUENCE [LARGE SCALE GENOMIC DNA]</scope>
    <source>
        <strain evidence="4">JCM 4586</strain>
    </source>
</reference>
<dbReference type="PANTHER" id="PTHR31571">
    <property type="entry name" value="ALTERED INHERITANCE OF MITOCHONDRIA PROTEIN 6"/>
    <property type="match status" value="1"/>
</dbReference>
<dbReference type="EMBL" id="BMUT01000001">
    <property type="protein sequence ID" value="GGX66231.1"/>
    <property type="molecule type" value="Genomic_DNA"/>
</dbReference>
<accession>A0ABQ2Y580</accession>
<organism evidence="3 4">
    <name type="scientific">Streptomyces hiroshimensis</name>
    <dbReference type="NCBI Taxonomy" id="66424"/>
    <lineage>
        <taxon>Bacteria</taxon>
        <taxon>Bacillati</taxon>
        <taxon>Actinomycetota</taxon>
        <taxon>Actinomycetes</taxon>
        <taxon>Kitasatosporales</taxon>
        <taxon>Streptomycetaceae</taxon>
        <taxon>Streptomyces</taxon>
    </lineage>
</organism>
<sequence length="299" mass="32288">MSLRTRRAAVVAFGAALGGALTGSFATPAFATTTFAEPAARGRDESGAPGRLPLRRAHAHNDYEHTHPLTDALSHGFGSVEADIWLVDGRLLVAHDASGLDPARTLEALYLDPLQRRVRAGHGRVYQGYNLSLQLLVDIKTDGAATYRELSRRLRRYGTLFTSCADGRIRRGAVTAVVSGDRGARGPMAEERLRHAFYDGRLADLGGGAPASFIPLVSDNWSANFGWQGAGPMPATERARLRRIVSGAHAEGRRVRFWATPDRPGPAREAVWRELLSAGVDLLNTDDLSGLEAFLRAEG</sequence>
<feature type="signal peptide" evidence="2">
    <location>
        <begin position="1"/>
        <end position="31"/>
    </location>
</feature>
<feature type="chain" id="PRO_5046578169" description="Altered inheritance of mitochondria protein 6" evidence="2">
    <location>
        <begin position="32"/>
        <end position="299"/>
    </location>
</feature>
<comment type="caution">
    <text evidence="3">The sequence shown here is derived from an EMBL/GenBank/DDBJ whole genome shotgun (WGS) entry which is preliminary data.</text>
</comment>
<keyword evidence="2" id="KW-0732">Signal</keyword>
<name>A0ABQ2Y580_9ACTN</name>
<proteinExistence type="predicted"/>
<dbReference type="RefSeq" id="WP_190020214.1">
    <property type="nucleotide sequence ID" value="NZ_BMUT01000001.1"/>
</dbReference>
<evidence type="ECO:0000313" key="3">
    <source>
        <dbReference type="EMBL" id="GGX66231.1"/>
    </source>
</evidence>
<dbReference type="PANTHER" id="PTHR31571:SF1">
    <property type="entry name" value="ALTERED INHERITANCE OF MITOCHONDRIA PROTEIN 6"/>
    <property type="match status" value="1"/>
</dbReference>
<dbReference type="InterPro" id="IPR006311">
    <property type="entry name" value="TAT_signal"/>
</dbReference>
<dbReference type="InterPro" id="IPR051236">
    <property type="entry name" value="HAT_RTT109-like"/>
</dbReference>
<evidence type="ECO:0000256" key="2">
    <source>
        <dbReference type="SAM" id="SignalP"/>
    </source>
</evidence>
<evidence type="ECO:0000256" key="1">
    <source>
        <dbReference type="ARBA" id="ARBA00014286"/>
    </source>
</evidence>
<dbReference type="InterPro" id="IPR017946">
    <property type="entry name" value="PLC-like_Pdiesterase_TIM-brl"/>
</dbReference>
<protein>
    <recommendedName>
        <fullName evidence="1">Altered inheritance of mitochondria protein 6</fullName>
    </recommendedName>
</protein>
<dbReference type="InterPro" id="IPR039559">
    <property type="entry name" value="AIM6_PI-PLC-like_dom"/>
</dbReference>